<proteinExistence type="predicted"/>
<feature type="region of interest" description="Disordered" evidence="1">
    <location>
        <begin position="1852"/>
        <end position="1890"/>
    </location>
</feature>
<dbReference type="InterPro" id="IPR042099">
    <property type="entry name" value="ANL_N_sf"/>
</dbReference>
<dbReference type="OrthoDB" id="69964at2759"/>
<feature type="compositionally biased region" description="Polar residues" evidence="1">
    <location>
        <begin position="1616"/>
        <end position="1628"/>
    </location>
</feature>
<dbReference type="Pfam" id="PF23024">
    <property type="entry name" value="AMP-dom_DIP2-like"/>
    <property type="match status" value="1"/>
</dbReference>
<dbReference type="InterPro" id="IPR010506">
    <property type="entry name" value="DMAP1-bd"/>
</dbReference>
<dbReference type="EMBL" id="VIBQ01000062">
    <property type="protein sequence ID" value="KAB8556593.1"/>
    <property type="molecule type" value="Genomic_DNA"/>
</dbReference>
<evidence type="ECO:0000256" key="1">
    <source>
        <dbReference type="SAM" id="MobiDB-lite"/>
    </source>
</evidence>
<dbReference type="SUPFAM" id="SSF56801">
    <property type="entry name" value="Acetyl-CoA synthetase-like"/>
    <property type="match status" value="2"/>
</dbReference>
<comment type="caution">
    <text evidence="3">The sequence shown here is derived from an EMBL/GenBank/DDBJ whole genome shotgun (WGS) entry which is preliminary data.</text>
</comment>
<keyword evidence="4" id="KW-1185">Reference proteome</keyword>
<sequence>MADFHPELQAKLHELDEELADGDITRKGYEKRRTLLLSEFLGPSTALDTARGPAPAAPAQHLHPQPEKFEDGISQRTYSYTGSFEPGTYGNPVEAPPSHVGRFQEEQLGMRSDGGSYAGSTLLPPSDGTDSYGGSRAQSMMRSDYAFNPAELDSQSPELGAGPPDSRLSTMVDSQNGYFSDFTGQQMQDQNVRDSYGGPQRYSTGEALSPTGIPPRMSTGELPPAPLIDHLLPLEPRDIPFAIKDPHNERTAMSEFESIGHVLRHRGKNLPKQPAYWVLDSKGRELASITWDKLSSKAEKVAQVIRDKSSLYRGDRVALIYRDTEVIDFSVALFGCFIAGVVAVPINYVDDYAKLSLLLQTTQAHLALTTDNNLKNFQRDITANKLKWPAGVEWWKTNEFGSYHPKRKEEVPPLMVSDLAYIEFSRAPTGDLRGIVLSHRTVMHQMACLSAVVASAPDSRTDTFNYGLRDSKGNLISGGRKKGETILTYLDPREGIGMILGVLLGVYGGHTTVWMEAKTPETAGLYAHLITKYRATVMAADYSRLKFAAYNYQQDPMTTRQFKKGMEPNFSSVKLCLIDCLTIDCEFHEILADRWFKPMRNDRAREVVAPVLCLPEHGGMVVSVRDWLGGEERMGCPLELGYGSDDNESQADAASTDVVKKASKKSTRTDLSEVLLDKEALKTNEVVVLAIGEEARRRANEPGTIRVGAFGYPIPDATLAVVDPENSLLCNPMQIGEIWVDSPSLSGGFWSLPKHTETIFHARPIRFFEGNPNPVHLDMEFLRTGLLGCVIEGKVFVLGLYEDRIRQKVEWNEDGLQEVEHRFFFVQHLVSTIMRNIPKIHDCSAFDVFVNGEYLPIILIETLAASTAPLVPGGPPRQLDIALLDSLSERCMEVLFQEHHLRVYCVMITAPNTLPKVVKNGRAEIGNMLCRREFHNGSLPSVHVRFGIERAVQNLPLGDDPIGGIWSPIASQARQEMLMMQEKQYSGVDHREVVIDDRTSTPLNQFSNIQDLLQWRVSRQGEELAYCTVDGRGREGKGINWKKLDLKVAAVAMYLKNKVKVAPGDHLLLMYTHSEEFVYAVHACFVLGVIAIPMAPLDQNRLNEDAPALLSMVADFRIKAILVNNEVESLMKLKSVSQHMKQSAMASKVNLPNTYNTTKPPKQSHGCRDLGLTIRPAWVQAGYPVLIWVYWTPDQRRVAVQLGHNTLMALCKVQKETCQMTSTRPVLACVRSTIGLGFIHMCLMGVYLAAPTYLVSPVDFAQNPMSLFLTLSRYKIKDTYATAQMLDHAMANTPGKGFAMHELKNLMISTDSRPRTDIYQKTRAHFAQTGLDGTAINTIYSHVMNPMIASRSYMCIEPIELWLDPHALRRGLVALSDPEIEPTALLVQDSGMVPVSTQIAIVNPETNRLCHVGEYGEIWVQSEACGHSFYGSRDPLDAERFNGRTVDGDPDARYIRTGDLGFLHNVSRPIGPGGSHVEMQILFVLGNIGETFDVNGLSHFPMDIENSVERCHKNIMPGGCAVFQAGGLVVVLVEVARRNFLASIVPVIVNAVLNGHQIVVDIVAFVTRGDFPRSRLGEKQRGKILGNWVTRKLRTIAQFSIKDDAAELQAAEARRSAQSFRNGSSARGASSLRHMESGSVLGEVPEGYAQEAADYSALPTGVSEMPAEGTSPMEVPQVWVPEQRATGGGRDDATPTGTTGPGLSFAPVEMPGSGFEYSPVDEAPAIPQRDRQHSFPRAGEQSYMELPSVDGRGSLMADDAFTAEMATFHAQGEGWSPEARMHYNLGNGGPPPGQASQGGGARARGKRRGLLEAIPRLHGAQSSWRGAGHVYDMPGGTNDNRNNALQAMRPPAAAAAAAADTSQGRTKKLSQDRPCVQDPAGGGRHAAHRGRQGAIIGRAKAAWKAAGHSITDPQPESRRRAAWRARHALLIGRRAAAPVSHFVPPRGPLWLLRLSSPAPASRCLCPPLSFHFAPPPPLHFSHSLSFALFAWHSPCPRPPLLFQHPRANCRGRR</sequence>
<dbReference type="SMART" id="SM01137">
    <property type="entry name" value="DMAP_binding"/>
    <property type="match status" value="1"/>
</dbReference>
<dbReference type="PROSITE" id="PS51912">
    <property type="entry name" value="DMAP1_BIND"/>
    <property type="match status" value="1"/>
</dbReference>
<dbReference type="Gene3D" id="3.40.50.12780">
    <property type="entry name" value="N-terminal domain of ligase-like"/>
    <property type="match status" value="3"/>
</dbReference>
<dbReference type="InterPro" id="IPR045851">
    <property type="entry name" value="AMP-bd_C_sf"/>
</dbReference>
<feature type="region of interest" description="Disordered" evidence="1">
    <location>
        <begin position="45"/>
        <end position="67"/>
    </location>
</feature>
<dbReference type="Pfam" id="PF00501">
    <property type="entry name" value="AMP-binding"/>
    <property type="match status" value="2"/>
</dbReference>
<dbReference type="Pfam" id="PF06464">
    <property type="entry name" value="DMAP_binding"/>
    <property type="match status" value="1"/>
</dbReference>
<reference evidence="3 4" key="1">
    <citation type="submission" date="2019-06" db="EMBL/GenBank/DDBJ databases">
        <title>A chromosomal-level reference genome of Carpinus fangiana (Coryloideae, Betulaceae).</title>
        <authorList>
            <person name="Yang X."/>
            <person name="Wang Z."/>
            <person name="Zhang L."/>
            <person name="Hao G."/>
            <person name="Liu J."/>
            <person name="Yang Y."/>
        </authorList>
    </citation>
    <scope>NUCLEOTIDE SEQUENCE [LARGE SCALE GENOMIC DNA]</scope>
    <source>
        <strain evidence="3">Cfa_2016G</strain>
        <tissue evidence="3">Leaf</tissue>
    </source>
</reference>
<feature type="domain" description="DMAP1-binding" evidence="2">
    <location>
        <begin position="1"/>
        <end position="109"/>
    </location>
</feature>
<protein>
    <recommendedName>
        <fullName evidence="2">DMAP1-binding domain-containing protein</fullName>
    </recommendedName>
</protein>
<dbReference type="InterPro" id="IPR000873">
    <property type="entry name" value="AMP-dep_synth/lig_dom"/>
</dbReference>
<feature type="region of interest" description="Disordered" evidence="1">
    <location>
        <begin position="1787"/>
        <end position="1806"/>
    </location>
</feature>
<name>A0A5N6L1J5_9ROSI</name>
<dbReference type="InterPro" id="IPR025110">
    <property type="entry name" value="AMP-bd_C"/>
</dbReference>
<feature type="compositionally biased region" description="Low complexity" evidence="1">
    <location>
        <begin position="53"/>
        <end position="63"/>
    </location>
</feature>
<dbReference type="Gene3D" id="3.30.300.30">
    <property type="match status" value="1"/>
</dbReference>
<accession>A0A5N6L1J5</accession>
<dbReference type="PANTHER" id="PTHR22754">
    <property type="entry name" value="DISCO-INTERACTING PROTEIN 2 DIP2 -RELATED"/>
    <property type="match status" value="1"/>
</dbReference>
<feature type="region of interest" description="Disordered" evidence="1">
    <location>
        <begin position="1615"/>
        <end position="1634"/>
    </location>
</feature>
<gene>
    <name evidence="3" type="ORF">FH972_025630</name>
</gene>
<feature type="region of interest" description="Disordered" evidence="1">
    <location>
        <begin position="79"/>
        <end position="136"/>
    </location>
</feature>
<dbReference type="GO" id="GO:0005829">
    <property type="term" value="C:cytosol"/>
    <property type="evidence" value="ECO:0007669"/>
    <property type="project" value="TreeGrafter"/>
</dbReference>
<dbReference type="Pfam" id="PF24919">
    <property type="entry name" value="Mug62"/>
    <property type="match status" value="1"/>
</dbReference>
<evidence type="ECO:0000313" key="4">
    <source>
        <dbReference type="Proteomes" id="UP000327013"/>
    </source>
</evidence>
<dbReference type="Proteomes" id="UP000327013">
    <property type="component" value="Unassembled WGS sequence"/>
</dbReference>
<organism evidence="3 4">
    <name type="scientific">Carpinus fangiana</name>
    <dbReference type="NCBI Taxonomy" id="176857"/>
    <lineage>
        <taxon>Eukaryota</taxon>
        <taxon>Viridiplantae</taxon>
        <taxon>Streptophyta</taxon>
        <taxon>Embryophyta</taxon>
        <taxon>Tracheophyta</taxon>
        <taxon>Spermatophyta</taxon>
        <taxon>Magnoliopsida</taxon>
        <taxon>eudicotyledons</taxon>
        <taxon>Gunneridae</taxon>
        <taxon>Pentapetalae</taxon>
        <taxon>rosids</taxon>
        <taxon>fabids</taxon>
        <taxon>Fagales</taxon>
        <taxon>Betulaceae</taxon>
        <taxon>Carpinus</taxon>
    </lineage>
</organism>
<evidence type="ECO:0000259" key="2">
    <source>
        <dbReference type="PROSITE" id="PS51912"/>
    </source>
</evidence>
<dbReference type="InterPro" id="IPR056881">
    <property type="entry name" value="Mug62_dom"/>
</dbReference>
<dbReference type="PANTHER" id="PTHR22754:SF32">
    <property type="entry name" value="DISCO-INTERACTING PROTEIN 2"/>
    <property type="match status" value="1"/>
</dbReference>
<evidence type="ECO:0000313" key="3">
    <source>
        <dbReference type="EMBL" id="KAB8556593.1"/>
    </source>
</evidence>